<dbReference type="RefSeq" id="WP_415864886.1">
    <property type="nucleotide sequence ID" value="NZ_CP134537.1"/>
</dbReference>
<dbReference type="InterPro" id="IPR024311">
    <property type="entry name" value="Lipocalin-like"/>
</dbReference>
<dbReference type="Proteomes" id="UP001302806">
    <property type="component" value="Chromosome"/>
</dbReference>
<accession>A0ABY9XQS6</accession>
<reference evidence="3 4" key="1">
    <citation type="submission" date="2023-09" db="EMBL/GenBank/DDBJ databases">
        <title>Thalassobella suaedae gen. nov., sp. nov., a marine bacterium of the family Flavobacteriaceae isolated from a halophyte Suaeda japonica.</title>
        <authorList>
            <person name="Lee S.Y."/>
            <person name="Hwang C.Y."/>
        </authorList>
    </citation>
    <scope>NUCLEOTIDE SEQUENCE [LARGE SCALE GENOMIC DNA]</scope>
    <source>
        <strain evidence="3 4">HL-DH14</strain>
    </source>
</reference>
<feature type="domain" description="Lipocalin-like" evidence="2">
    <location>
        <begin position="35"/>
        <end position="119"/>
    </location>
</feature>
<feature type="chain" id="PRO_5046999238" evidence="1">
    <location>
        <begin position="22"/>
        <end position="135"/>
    </location>
</feature>
<proteinExistence type="predicted"/>
<dbReference type="EMBL" id="CP134537">
    <property type="protein sequence ID" value="WNH08138.1"/>
    <property type="molecule type" value="Genomic_DNA"/>
</dbReference>
<evidence type="ECO:0000313" key="3">
    <source>
        <dbReference type="EMBL" id="WNH08138.1"/>
    </source>
</evidence>
<evidence type="ECO:0000259" key="2">
    <source>
        <dbReference type="Pfam" id="PF13648"/>
    </source>
</evidence>
<dbReference type="Pfam" id="PF13648">
    <property type="entry name" value="Lipocalin_4"/>
    <property type="match status" value="1"/>
</dbReference>
<dbReference type="PROSITE" id="PS51257">
    <property type="entry name" value="PROKAR_LIPOPROTEIN"/>
    <property type="match status" value="1"/>
</dbReference>
<evidence type="ECO:0000313" key="4">
    <source>
        <dbReference type="Proteomes" id="UP001302806"/>
    </source>
</evidence>
<sequence>MKNLKRLLTLSLLLITIMACSSDDSSTTEDNQANIIGTWKLSSSSTNGVVDSLDACDLQTTLEIASSQIDITEYWGDNCVESDTYSISYTVSGKNLTISESGFSYTSEITTLTSTTLSIKDVDEGDVYIETYTRK</sequence>
<protein>
    <submittedName>
        <fullName evidence="3">Lipocalin family protein</fullName>
    </submittedName>
</protein>
<name>A0ABY9XQS6_9FLAO</name>
<organism evidence="3 4">
    <name type="scientific">Thalassobellus suaedae</name>
    <dbReference type="NCBI Taxonomy" id="3074124"/>
    <lineage>
        <taxon>Bacteria</taxon>
        <taxon>Pseudomonadati</taxon>
        <taxon>Bacteroidota</taxon>
        <taxon>Flavobacteriia</taxon>
        <taxon>Flavobacteriales</taxon>
        <taxon>Flavobacteriaceae</taxon>
        <taxon>Thalassobellus</taxon>
    </lineage>
</organism>
<evidence type="ECO:0000256" key="1">
    <source>
        <dbReference type="SAM" id="SignalP"/>
    </source>
</evidence>
<gene>
    <name evidence="3" type="ORF">RHP51_13300</name>
</gene>
<keyword evidence="1" id="KW-0732">Signal</keyword>
<feature type="signal peptide" evidence="1">
    <location>
        <begin position="1"/>
        <end position="21"/>
    </location>
</feature>